<accession>A0AAW1I2N0</accession>
<gene>
    <name evidence="3" type="ORF">RND81_10G154400</name>
</gene>
<dbReference type="AlphaFoldDB" id="A0AAW1I2N0"/>
<dbReference type="Proteomes" id="UP001443914">
    <property type="component" value="Unassembled WGS sequence"/>
</dbReference>
<protein>
    <recommendedName>
        <fullName evidence="5">Zinc finger GRF-type domain-containing protein</fullName>
    </recommendedName>
</protein>
<organism evidence="3 4">
    <name type="scientific">Saponaria officinalis</name>
    <name type="common">Common soapwort</name>
    <name type="synonym">Lychnis saponaria</name>
    <dbReference type="NCBI Taxonomy" id="3572"/>
    <lineage>
        <taxon>Eukaryota</taxon>
        <taxon>Viridiplantae</taxon>
        <taxon>Streptophyta</taxon>
        <taxon>Embryophyta</taxon>
        <taxon>Tracheophyta</taxon>
        <taxon>Spermatophyta</taxon>
        <taxon>Magnoliopsida</taxon>
        <taxon>eudicotyledons</taxon>
        <taxon>Gunneridae</taxon>
        <taxon>Pentapetalae</taxon>
        <taxon>Caryophyllales</taxon>
        <taxon>Caryophyllaceae</taxon>
        <taxon>Caryophylleae</taxon>
        <taxon>Saponaria</taxon>
    </lineage>
</organism>
<evidence type="ECO:0000256" key="1">
    <source>
        <dbReference type="SAM" id="Coils"/>
    </source>
</evidence>
<reference evidence="3" key="1">
    <citation type="submission" date="2024-03" db="EMBL/GenBank/DDBJ databases">
        <title>WGS assembly of Saponaria officinalis var. Norfolk2.</title>
        <authorList>
            <person name="Jenkins J."/>
            <person name="Shu S."/>
            <person name="Grimwood J."/>
            <person name="Barry K."/>
            <person name="Goodstein D."/>
            <person name="Schmutz J."/>
            <person name="Leebens-Mack J."/>
            <person name="Osbourn A."/>
        </authorList>
    </citation>
    <scope>NUCLEOTIDE SEQUENCE [LARGE SCALE GENOMIC DNA]</scope>
    <source>
        <strain evidence="3">JIC</strain>
    </source>
</reference>
<keyword evidence="2" id="KW-0472">Membrane</keyword>
<dbReference type="PANTHER" id="PTHR33248">
    <property type="entry name" value="ZINC ION-BINDING PROTEIN"/>
    <property type="match status" value="1"/>
</dbReference>
<comment type="caution">
    <text evidence="3">The sequence shown here is derived from an EMBL/GenBank/DDBJ whole genome shotgun (WGS) entry which is preliminary data.</text>
</comment>
<keyword evidence="4" id="KW-1185">Reference proteome</keyword>
<keyword evidence="1" id="KW-0175">Coiled coil</keyword>
<dbReference type="Gene3D" id="1.20.5.1000">
    <property type="entry name" value="arf6 gtpase in complex with a specific effector, jip4"/>
    <property type="match status" value="1"/>
</dbReference>
<sequence>MSTPTSSTSSRYPSKCKCSVPPALLTSWTCHNPGRRFLASKYLFCKFFRWVDEEQSEWQRDVINQLLLEKKMLRSDNENLLVEKSQLVKQVIELRAENHLLKKKKDFGKINTAPLKTRMKRLPKILYVIIVFVIILAYFMKQV</sequence>
<keyword evidence="2" id="KW-0812">Transmembrane</keyword>
<feature type="transmembrane region" description="Helical" evidence="2">
    <location>
        <begin position="125"/>
        <end position="141"/>
    </location>
</feature>
<evidence type="ECO:0000256" key="2">
    <source>
        <dbReference type="SAM" id="Phobius"/>
    </source>
</evidence>
<keyword evidence="2" id="KW-1133">Transmembrane helix</keyword>
<proteinExistence type="predicted"/>
<evidence type="ECO:0008006" key="5">
    <source>
        <dbReference type="Google" id="ProtNLM"/>
    </source>
</evidence>
<evidence type="ECO:0000313" key="3">
    <source>
        <dbReference type="EMBL" id="KAK9683627.1"/>
    </source>
</evidence>
<dbReference type="EMBL" id="JBDFQZ010000010">
    <property type="protein sequence ID" value="KAK9683627.1"/>
    <property type="molecule type" value="Genomic_DNA"/>
</dbReference>
<evidence type="ECO:0000313" key="4">
    <source>
        <dbReference type="Proteomes" id="UP001443914"/>
    </source>
</evidence>
<feature type="coiled-coil region" evidence="1">
    <location>
        <begin position="63"/>
        <end position="104"/>
    </location>
</feature>
<name>A0AAW1I2N0_SAPOF</name>